<evidence type="ECO:0000313" key="12">
    <source>
        <dbReference type="Proteomes" id="UP001419910"/>
    </source>
</evidence>
<evidence type="ECO:0000256" key="9">
    <source>
        <dbReference type="ARBA" id="ARBA00023264"/>
    </source>
</evidence>
<accession>A0ABU9Y660</accession>
<keyword evidence="6 10" id="KW-0443">Lipid metabolism</keyword>
<organism evidence="11 12">
    <name type="scientific">Sphingomonas oligophenolica</name>
    <dbReference type="NCBI Taxonomy" id="301154"/>
    <lineage>
        <taxon>Bacteria</taxon>
        <taxon>Pseudomonadati</taxon>
        <taxon>Pseudomonadota</taxon>
        <taxon>Alphaproteobacteria</taxon>
        <taxon>Sphingomonadales</taxon>
        <taxon>Sphingomonadaceae</taxon>
        <taxon>Sphingomonas</taxon>
    </lineage>
</organism>
<comment type="subcellular location">
    <subcellularLocation>
        <location evidence="10">Cell membrane</location>
        <topology evidence="10">Multi-pass membrane protein</topology>
    </subcellularLocation>
</comment>
<comment type="caution">
    <text evidence="11">The sequence shown here is derived from an EMBL/GenBank/DDBJ whole genome shotgun (WGS) entry which is preliminary data.</text>
</comment>
<dbReference type="Proteomes" id="UP001419910">
    <property type="component" value="Unassembled WGS sequence"/>
</dbReference>
<evidence type="ECO:0000256" key="7">
    <source>
        <dbReference type="ARBA" id="ARBA00023136"/>
    </source>
</evidence>
<dbReference type="RefSeq" id="WP_343892444.1">
    <property type="nucleotide sequence ID" value="NZ_BAAAEH010000059.1"/>
</dbReference>
<dbReference type="GO" id="GO:0004366">
    <property type="term" value="F:glycerol-3-phosphate O-acyltransferase activity"/>
    <property type="evidence" value="ECO:0007669"/>
    <property type="project" value="UniProtKB-EC"/>
</dbReference>
<evidence type="ECO:0000256" key="2">
    <source>
        <dbReference type="ARBA" id="ARBA00022516"/>
    </source>
</evidence>
<keyword evidence="12" id="KW-1185">Reference proteome</keyword>
<sequence>MIDAGLHISAPWTAPALALSIGYLCGSIPFGAILMRLVGGGDLRAIGSGNIGATNVLRSGRKGLAAATLLLDLAKGWCAVWFASRLLPGQGDVAAAAAVLGHCYPVWLRFSGGKGVATTMGVVLALHVPSGLIYAASWLALLAALRVSSLAGMLAALSAPVSFASFGRSDTLVLVFVALLVLWRHRSNIARLIAGTEPRIGGALRSTG</sequence>
<reference evidence="11 12" key="1">
    <citation type="submission" date="2024-05" db="EMBL/GenBank/DDBJ databases">
        <authorList>
            <person name="Liu Q."/>
            <person name="Xin Y.-H."/>
        </authorList>
    </citation>
    <scope>NUCLEOTIDE SEQUENCE [LARGE SCALE GENOMIC DNA]</scope>
    <source>
        <strain evidence="11 12">CGMCC 1.10181</strain>
    </source>
</reference>
<comment type="pathway">
    <text evidence="10">Lipid metabolism; phospholipid metabolism.</text>
</comment>
<protein>
    <recommendedName>
        <fullName evidence="10">Glycerol-3-phosphate acyltransferase</fullName>
    </recommendedName>
    <alternativeName>
        <fullName evidence="10">Acyl-PO4 G3P acyltransferase</fullName>
    </alternativeName>
    <alternativeName>
        <fullName evidence="10">Acyl-phosphate--glycerol-3-phosphate acyltransferase</fullName>
    </alternativeName>
    <alternativeName>
        <fullName evidence="10">G3P acyltransferase</fullName>
        <shortName evidence="10">GPAT</shortName>
        <ecNumber evidence="10">2.3.1.275</ecNumber>
    </alternativeName>
    <alternativeName>
        <fullName evidence="10">Lysophosphatidic acid synthase</fullName>
        <shortName evidence="10">LPA synthase</shortName>
    </alternativeName>
</protein>
<keyword evidence="5 10" id="KW-1133">Transmembrane helix</keyword>
<evidence type="ECO:0000256" key="8">
    <source>
        <dbReference type="ARBA" id="ARBA00023209"/>
    </source>
</evidence>
<feature type="transmembrane region" description="Helical" evidence="10">
    <location>
        <begin position="122"/>
        <end position="145"/>
    </location>
</feature>
<dbReference type="InterPro" id="IPR003811">
    <property type="entry name" value="G3P_acylTferase_PlsY"/>
</dbReference>
<dbReference type="HAMAP" id="MF_01043">
    <property type="entry name" value="PlsY"/>
    <property type="match status" value="1"/>
</dbReference>
<dbReference type="PANTHER" id="PTHR30309">
    <property type="entry name" value="INNER MEMBRANE PROTEIN YGIH"/>
    <property type="match status" value="1"/>
</dbReference>
<evidence type="ECO:0000256" key="6">
    <source>
        <dbReference type="ARBA" id="ARBA00023098"/>
    </source>
</evidence>
<comment type="caution">
    <text evidence="10">Lacks conserved residue(s) required for the propagation of feature annotation.</text>
</comment>
<comment type="catalytic activity">
    <reaction evidence="10">
        <text>an acyl phosphate + sn-glycerol 3-phosphate = a 1-acyl-sn-glycero-3-phosphate + phosphate</text>
        <dbReference type="Rhea" id="RHEA:34075"/>
        <dbReference type="ChEBI" id="CHEBI:43474"/>
        <dbReference type="ChEBI" id="CHEBI:57597"/>
        <dbReference type="ChEBI" id="CHEBI:57970"/>
        <dbReference type="ChEBI" id="CHEBI:59918"/>
        <dbReference type="EC" id="2.3.1.275"/>
    </reaction>
</comment>
<dbReference type="NCBIfam" id="TIGR00023">
    <property type="entry name" value="glycerol-3-phosphate 1-O-acyltransferase PlsY"/>
    <property type="match status" value="1"/>
</dbReference>
<name>A0ABU9Y660_9SPHN</name>
<keyword evidence="7 10" id="KW-0472">Membrane</keyword>
<gene>
    <name evidence="10 11" type="primary">plsY</name>
    <name evidence="11" type="ORF">ABC974_16820</name>
</gene>
<evidence type="ECO:0000313" key="11">
    <source>
        <dbReference type="EMBL" id="MEN2791300.1"/>
    </source>
</evidence>
<feature type="transmembrane region" description="Helical" evidence="10">
    <location>
        <begin position="12"/>
        <end position="34"/>
    </location>
</feature>
<proteinExistence type="inferred from homology"/>
<comment type="subunit">
    <text evidence="10">Probably interacts with PlsX.</text>
</comment>
<dbReference type="EMBL" id="JBDIME010000016">
    <property type="protein sequence ID" value="MEN2791300.1"/>
    <property type="molecule type" value="Genomic_DNA"/>
</dbReference>
<evidence type="ECO:0000256" key="5">
    <source>
        <dbReference type="ARBA" id="ARBA00022989"/>
    </source>
</evidence>
<dbReference type="SMART" id="SM01207">
    <property type="entry name" value="G3P_acyltransf"/>
    <property type="match status" value="1"/>
</dbReference>
<keyword evidence="11" id="KW-0012">Acyltransferase</keyword>
<dbReference type="EC" id="2.3.1.275" evidence="10"/>
<evidence type="ECO:0000256" key="3">
    <source>
        <dbReference type="ARBA" id="ARBA00022679"/>
    </source>
</evidence>
<comment type="similarity">
    <text evidence="10">Belongs to the PlsY family.</text>
</comment>
<keyword evidence="4 10" id="KW-0812">Transmembrane</keyword>
<evidence type="ECO:0000256" key="1">
    <source>
        <dbReference type="ARBA" id="ARBA00022475"/>
    </source>
</evidence>
<keyword evidence="9 10" id="KW-1208">Phospholipid metabolism</keyword>
<dbReference type="Pfam" id="PF02660">
    <property type="entry name" value="G3P_acyltransf"/>
    <property type="match status" value="1"/>
</dbReference>
<feature type="transmembrane region" description="Helical" evidence="10">
    <location>
        <begin position="165"/>
        <end position="183"/>
    </location>
</feature>
<keyword evidence="8 10" id="KW-0594">Phospholipid biosynthesis</keyword>
<evidence type="ECO:0000256" key="10">
    <source>
        <dbReference type="HAMAP-Rule" id="MF_01043"/>
    </source>
</evidence>
<keyword evidence="1 10" id="KW-1003">Cell membrane</keyword>
<comment type="function">
    <text evidence="10">Catalyzes the transfer of an acyl group from acyl-phosphate (acyl-PO(4)) to glycerol-3-phosphate (G3P) to form lysophosphatidic acid (LPA). This enzyme utilizes acyl-phosphate as fatty acyl donor, but not acyl-CoA or acyl-ACP.</text>
</comment>
<keyword evidence="3 10" id="KW-0808">Transferase</keyword>
<keyword evidence="2 10" id="KW-0444">Lipid biosynthesis</keyword>
<evidence type="ECO:0000256" key="4">
    <source>
        <dbReference type="ARBA" id="ARBA00022692"/>
    </source>
</evidence>
<dbReference type="PANTHER" id="PTHR30309:SF0">
    <property type="entry name" value="GLYCEROL-3-PHOSPHATE ACYLTRANSFERASE-RELATED"/>
    <property type="match status" value="1"/>
</dbReference>